<accession>A0ABW6VV83</accession>
<organism evidence="2 3">
    <name type="scientific">Micromonospora parva</name>
    <dbReference type="NCBI Taxonomy" id="1464048"/>
    <lineage>
        <taxon>Bacteria</taxon>
        <taxon>Bacillati</taxon>
        <taxon>Actinomycetota</taxon>
        <taxon>Actinomycetes</taxon>
        <taxon>Micromonosporales</taxon>
        <taxon>Micromonosporaceae</taxon>
        <taxon>Micromonospora</taxon>
    </lineage>
</organism>
<sequence length="870" mass="94864">MIMLRNPLRHGVLALALVLAAANLVGTPALRPTPAEAAPTVVPDDYQFALGFSNTQGANQWSYLQWDGVAYTPMVWEPTRDRWRGNCEFCVISRSGLHPDTNDAVIAWTAPRGGAVTVRGTMDHQTYIDPDITNVDGVRTFVRKRSGGTTSKVWPSADFQHLRPAFMAQHVFTTAVNAGDTLLFHANRAGTGLHDGLSWNPRISYDYEPKFTLDQAELVMNPADFDRIGERTALDASLSVVPNGSQFDFYHSSDFGRQVQKFRGDLARPAQVRVYADTTANRFRNPHGLDGQWWIASVYRTEEGHLLAFCHIENADPQTSGWWAGGLAYSTDNGEHFTLLGKTLAARKKAPDGSTDNIGGMPFVLKDGFFHVYFTEFGMPVVARAPVAEVIDAAKRGTVSPWTKYHGGAWNEPGMHGQATEVVAASPTNSYDSHAGAAYSTYLGKYLLTGGSGGQGQGIFLAFGDDPARFDTPSWLLSSNANSKATLQPYETIVGVDGSTNGVVGQQFYVYYGYFFRWPHDGVDLPKHMRWLYRQKVTLNAAGFDRNTVSLSTDASKKQGENGVRYQEYDGTAYTDMTWSDSDQRWHGTSAFSQLDSIGWHPDGNRDSVRVWTAPRAGTVRVGADLDGIRAGGGSGADGVRVKIVKNGLPVWPATGYAAVEPASTLPFEPVDMTVAAGDRIAFHVNQNVTSAYDTTLWLPTLTYTGGSRVSWSGNGDFGGVQGAAQWSYEEYDEGAGGTPMTWDAAQQLWHGTAPYLQIGPVSQHADGNRESVRAWVAPRAGRVRITSALGDLYTDNGSGADGVLVRLTRNGTNVWPSTGRQKVGPVDRVPFPMIELSVAAGDTLRFHQHQNGTSAYDTTNWVPKIAYQP</sequence>
<evidence type="ECO:0000313" key="3">
    <source>
        <dbReference type="Proteomes" id="UP001602287"/>
    </source>
</evidence>
<feature type="chain" id="PRO_5045459240" evidence="1">
    <location>
        <begin position="38"/>
        <end position="870"/>
    </location>
</feature>
<dbReference type="Proteomes" id="UP001602287">
    <property type="component" value="Unassembled WGS sequence"/>
</dbReference>
<dbReference type="RefSeq" id="WP_387221162.1">
    <property type="nucleotide sequence ID" value="NZ_JBIAZM010000006.1"/>
</dbReference>
<proteinExistence type="predicted"/>
<gene>
    <name evidence="2" type="ORF">ACFY3B_18290</name>
</gene>
<name>A0ABW6VV83_9ACTN</name>
<keyword evidence="3" id="KW-1185">Reference proteome</keyword>
<protein>
    <submittedName>
        <fullName evidence="2">Uncharacterized protein</fullName>
    </submittedName>
</protein>
<keyword evidence="1" id="KW-0732">Signal</keyword>
<reference evidence="2 3" key="1">
    <citation type="submission" date="2024-10" db="EMBL/GenBank/DDBJ databases">
        <title>The Natural Products Discovery Center: Release of the First 8490 Sequenced Strains for Exploring Actinobacteria Biosynthetic Diversity.</title>
        <authorList>
            <person name="Kalkreuter E."/>
            <person name="Kautsar S.A."/>
            <person name="Yang D."/>
            <person name="Bader C.D."/>
            <person name="Teijaro C.N."/>
            <person name="Fluegel L."/>
            <person name="Davis C.M."/>
            <person name="Simpson J.R."/>
            <person name="Lauterbach L."/>
            <person name="Steele A.D."/>
            <person name="Gui C."/>
            <person name="Meng S."/>
            <person name="Li G."/>
            <person name="Viehrig K."/>
            <person name="Ye F."/>
            <person name="Su P."/>
            <person name="Kiefer A.F."/>
            <person name="Nichols A."/>
            <person name="Cepeda A.J."/>
            <person name="Yan W."/>
            <person name="Fan B."/>
            <person name="Jiang Y."/>
            <person name="Adhikari A."/>
            <person name="Zheng C.-J."/>
            <person name="Schuster L."/>
            <person name="Cowan T.M."/>
            <person name="Smanski M.J."/>
            <person name="Chevrette M.G."/>
            <person name="De Carvalho L.P.S."/>
            <person name="Shen B."/>
        </authorList>
    </citation>
    <scope>NUCLEOTIDE SEQUENCE [LARGE SCALE GENOMIC DNA]</scope>
    <source>
        <strain evidence="2 3">NPDC000140</strain>
    </source>
</reference>
<evidence type="ECO:0000313" key="2">
    <source>
        <dbReference type="EMBL" id="MFF5201549.1"/>
    </source>
</evidence>
<evidence type="ECO:0000256" key="1">
    <source>
        <dbReference type="SAM" id="SignalP"/>
    </source>
</evidence>
<comment type="caution">
    <text evidence="2">The sequence shown here is derived from an EMBL/GenBank/DDBJ whole genome shotgun (WGS) entry which is preliminary data.</text>
</comment>
<dbReference type="EMBL" id="JBIAZM010000006">
    <property type="protein sequence ID" value="MFF5201549.1"/>
    <property type="molecule type" value="Genomic_DNA"/>
</dbReference>
<feature type="signal peptide" evidence="1">
    <location>
        <begin position="1"/>
        <end position="37"/>
    </location>
</feature>